<feature type="transmembrane region" description="Helical" evidence="1">
    <location>
        <begin position="12"/>
        <end position="35"/>
    </location>
</feature>
<protein>
    <submittedName>
        <fullName evidence="2">Uncharacterized protein</fullName>
    </submittedName>
</protein>
<reference evidence="2" key="1">
    <citation type="journal article" date="2014" name="Genome Biol. Evol.">
        <title>Pangenome evidence for extensive interdomain horizontal transfer affecting lineage core and shell genes in uncultured planktonic thaumarchaeota and euryarchaeota.</title>
        <authorList>
            <person name="Deschamps P."/>
            <person name="Zivanovic Y."/>
            <person name="Moreira D."/>
            <person name="Rodriguez-Valera F."/>
            <person name="Lopez-Garcia P."/>
        </authorList>
    </citation>
    <scope>NUCLEOTIDE SEQUENCE</scope>
</reference>
<dbReference type="EMBL" id="KF901186">
    <property type="protein sequence ID" value="AIF21247.1"/>
    <property type="molecule type" value="Genomic_DNA"/>
</dbReference>
<keyword evidence="1" id="KW-1133">Transmembrane helix</keyword>
<sequence>MTLFDLIRPYSTLCDLFITLCDLFITLCDLFITLFDLMRPFHNVL</sequence>
<evidence type="ECO:0000256" key="1">
    <source>
        <dbReference type="SAM" id="Phobius"/>
    </source>
</evidence>
<keyword evidence="1" id="KW-0472">Membrane</keyword>
<accession>A0A075I361</accession>
<organism evidence="2">
    <name type="scientific">uncultured marine thaumarchaeote KM3_99_A02</name>
    <dbReference type="NCBI Taxonomy" id="1456353"/>
    <lineage>
        <taxon>Archaea</taxon>
        <taxon>Nitrososphaerota</taxon>
        <taxon>environmental samples</taxon>
    </lineage>
</organism>
<keyword evidence="1" id="KW-0812">Transmembrane</keyword>
<proteinExistence type="predicted"/>
<name>A0A075I361_9ARCH</name>
<dbReference type="AlphaFoldDB" id="A0A075I361"/>
<evidence type="ECO:0000313" key="2">
    <source>
        <dbReference type="EMBL" id="AIF21247.1"/>
    </source>
</evidence>